<accession>A0A6B8VNY7</accession>
<evidence type="ECO:0000313" key="2">
    <source>
        <dbReference type="EMBL" id="QGU07272.1"/>
    </source>
</evidence>
<name>A0A6B8VNY7_9CORY</name>
<feature type="region of interest" description="Disordered" evidence="1">
    <location>
        <begin position="1"/>
        <end position="59"/>
    </location>
</feature>
<feature type="compositionally biased region" description="Basic and acidic residues" evidence="1">
    <location>
        <begin position="21"/>
        <end position="33"/>
    </location>
</feature>
<dbReference type="KEGG" id="cok:COCCU_06670"/>
<dbReference type="Proteomes" id="UP000424462">
    <property type="component" value="Chromosome"/>
</dbReference>
<feature type="compositionally biased region" description="Polar residues" evidence="1">
    <location>
        <begin position="1"/>
        <end position="10"/>
    </location>
</feature>
<keyword evidence="3" id="KW-1185">Reference proteome</keyword>
<proteinExistence type="predicted"/>
<dbReference type="EMBL" id="CP046455">
    <property type="protein sequence ID" value="QGU07272.1"/>
    <property type="molecule type" value="Genomic_DNA"/>
</dbReference>
<evidence type="ECO:0000256" key="1">
    <source>
        <dbReference type="SAM" id="MobiDB-lite"/>
    </source>
</evidence>
<dbReference type="AlphaFoldDB" id="A0A6B8VNY7"/>
<reference evidence="2 3" key="1">
    <citation type="submission" date="2019-11" db="EMBL/GenBank/DDBJ databases">
        <title>Complete genome sequence of Corynebacterium kalinowskii 1959, a novel Corynebacterium species isolated from soil of a small paddock in Vilsendorf, Germany.</title>
        <authorList>
            <person name="Schaffert L."/>
            <person name="Ruwe M."/>
            <person name="Milse J."/>
            <person name="Hanuschka K."/>
            <person name="Ortseifen V."/>
            <person name="Droste J."/>
            <person name="Brandt D."/>
            <person name="Schlueter L."/>
            <person name="Kutter Y."/>
            <person name="Vinke S."/>
            <person name="Viehoefer P."/>
            <person name="Jacob L."/>
            <person name="Luebke N.-C."/>
            <person name="Schulte-Berndt E."/>
            <person name="Hain C."/>
            <person name="Linder M."/>
            <person name="Schmidt P."/>
            <person name="Wollenschlaeger L."/>
            <person name="Luttermann T."/>
            <person name="Thieme E."/>
            <person name="Hassa J."/>
            <person name="Haak M."/>
            <person name="Wittchen M."/>
            <person name="Mentz A."/>
            <person name="Persicke M."/>
            <person name="Busche T."/>
            <person name="Ruckert C."/>
        </authorList>
    </citation>
    <scope>NUCLEOTIDE SEQUENCE [LARGE SCALE GENOMIC DNA]</scope>
    <source>
        <strain evidence="2 3">2039</strain>
    </source>
</reference>
<protein>
    <submittedName>
        <fullName evidence="2">Uncharacterized protein</fullName>
    </submittedName>
</protein>
<evidence type="ECO:0000313" key="3">
    <source>
        <dbReference type="Proteomes" id="UP000424462"/>
    </source>
</evidence>
<organism evidence="2 3">
    <name type="scientific">Corynebacterium occultum</name>
    <dbReference type="NCBI Taxonomy" id="2675219"/>
    <lineage>
        <taxon>Bacteria</taxon>
        <taxon>Bacillati</taxon>
        <taxon>Actinomycetota</taxon>
        <taxon>Actinomycetes</taxon>
        <taxon>Mycobacteriales</taxon>
        <taxon>Corynebacteriaceae</taxon>
        <taxon>Corynebacterium</taxon>
    </lineage>
</organism>
<gene>
    <name evidence="2" type="ORF">COCCU_06670</name>
</gene>
<sequence length="59" mass="6545">MNVSRISSSVKFPADVSRAGKNRDPLEHAREARSALSGDELSSRAQRTLPESEERYVLS</sequence>
<feature type="compositionally biased region" description="Basic and acidic residues" evidence="1">
    <location>
        <begin position="50"/>
        <end position="59"/>
    </location>
</feature>